<dbReference type="EMBL" id="BK015597">
    <property type="protein sequence ID" value="DAE14991.1"/>
    <property type="molecule type" value="Genomic_DNA"/>
</dbReference>
<proteinExistence type="predicted"/>
<name>A0A8S5Q6N9_9CAUD</name>
<keyword evidence="1" id="KW-0472">Membrane</keyword>
<sequence>MFICSTCFLFGLFFTLLLFIRCILFLSFFLFCRPRSGRLHPREAAGGSRRKARKPA</sequence>
<reference evidence="2" key="1">
    <citation type="journal article" date="2021" name="Proc. Natl. Acad. Sci. U.S.A.">
        <title>A Catalog of Tens of Thousands of Viruses from Human Metagenomes Reveals Hidden Associations with Chronic Diseases.</title>
        <authorList>
            <person name="Tisza M.J."/>
            <person name="Buck C.B."/>
        </authorList>
    </citation>
    <scope>NUCLEOTIDE SEQUENCE</scope>
    <source>
        <strain evidence="2">Ctf8W5</strain>
    </source>
</reference>
<protein>
    <submittedName>
        <fullName evidence="2">Uncharacterized protein</fullName>
    </submittedName>
</protein>
<evidence type="ECO:0000256" key="1">
    <source>
        <dbReference type="SAM" id="Phobius"/>
    </source>
</evidence>
<evidence type="ECO:0000313" key="2">
    <source>
        <dbReference type="EMBL" id="DAE14991.1"/>
    </source>
</evidence>
<keyword evidence="1" id="KW-1133">Transmembrane helix</keyword>
<keyword evidence="1" id="KW-0812">Transmembrane</keyword>
<accession>A0A8S5Q6N9</accession>
<organism evidence="2">
    <name type="scientific">Siphoviridae sp. ctf8W5</name>
    <dbReference type="NCBI Taxonomy" id="2825595"/>
    <lineage>
        <taxon>Viruses</taxon>
        <taxon>Duplodnaviria</taxon>
        <taxon>Heunggongvirae</taxon>
        <taxon>Uroviricota</taxon>
        <taxon>Caudoviricetes</taxon>
    </lineage>
</organism>
<feature type="transmembrane region" description="Helical" evidence="1">
    <location>
        <begin position="12"/>
        <end position="32"/>
    </location>
</feature>